<dbReference type="Proteomes" id="UP000762676">
    <property type="component" value="Unassembled WGS sequence"/>
</dbReference>
<accession>A0AAV4JJH4</accession>
<comment type="caution">
    <text evidence="1">The sequence shown here is derived from an EMBL/GenBank/DDBJ whole genome shotgun (WGS) entry which is preliminary data.</text>
</comment>
<name>A0AAV4JJH4_9GAST</name>
<gene>
    <name evidence="1" type="ORF">ElyMa_005121400</name>
</gene>
<evidence type="ECO:0000313" key="1">
    <source>
        <dbReference type="EMBL" id="GFS22934.1"/>
    </source>
</evidence>
<sequence>MPIRRDMEGQFYFERSNSRYACLQEYLSANLSYTLLHDPVLFPLAISISPQRPSPPTCSNSLCEQLPLASTDCDLHLKISSTFQPDDLLLTRGILRERFGTFLSSWLARCKHKLTLLALLGVVGKF</sequence>
<protein>
    <recommendedName>
        <fullName evidence="3">Potassium channel tetramerisation-type BTB domain-containing protein</fullName>
    </recommendedName>
</protein>
<dbReference type="EMBL" id="BMAT01010233">
    <property type="protein sequence ID" value="GFS22934.1"/>
    <property type="molecule type" value="Genomic_DNA"/>
</dbReference>
<dbReference type="AlphaFoldDB" id="A0AAV4JJH4"/>
<reference evidence="1 2" key="1">
    <citation type="journal article" date="2021" name="Elife">
        <title>Chloroplast acquisition without the gene transfer in kleptoplastic sea slugs, Plakobranchus ocellatus.</title>
        <authorList>
            <person name="Maeda T."/>
            <person name="Takahashi S."/>
            <person name="Yoshida T."/>
            <person name="Shimamura S."/>
            <person name="Takaki Y."/>
            <person name="Nagai Y."/>
            <person name="Toyoda A."/>
            <person name="Suzuki Y."/>
            <person name="Arimoto A."/>
            <person name="Ishii H."/>
            <person name="Satoh N."/>
            <person name="Nishiyama T."/>
            <person name="Hasebe M."/>
            <person name="Maruyama T."/>
            <person name="Minagawa J."/>
            <person name="Obokata J."/>
            <person name="Shigenobu S."/>
        </authorList>
    </citation>
    <scope>NUCLEOTIDE SEQUENCE [LARGE SCALE GENOMIC DNA]</scope>
</reference>
<organism evidence="1 2">
    <name type="scientific">Elysia marginata</name>
    <dbReference type="NCBI Taxonomy" id="1093978"/>
    <lineage>
        <taxon>Eukaryota</taxon>
        <taxon>Metazoa</taxon>
        <taxon>Spiralia</taxon>
        <taxon>Lophotrochozoa</taxon>
        <taxon>Mollusca</taxon>
        <taxon>Gastropoda</taxon>
        <taxon>Heterobranchia</taxon>
        <taxon>Euthyneura</taxon>
        <taxon>Panpulmonata</taxon>
        <taxon>Sacoglossa</taxon>
        <taxon>Placobranchoidea</taxon>
        <taxon>Plakobranchidae</taxon>
        <taxon>Elysia</taxon>
    </lineage>
</organism>
<proteinExistence type="predicted"/>
<evidence type="ECO:0000313" key="2">
    <source>
        <dbReference type="Proteomes" id="UP000762676"/>
    </source>
</evidence>
<evidence type="ECO:0008006" key="3">
    <source>
        <dbReference type="Google" id="ProtNLM"/>
    </source>
</evidence>
<keyword evidence="2" id="KW-1185">Reference proteome</keyword>